<keyword evidence="2" id="KW-0812">Transmembrane</keyword>
<dbReference type="OMA" id="PVIEHHR"/>
<protein>
    <submittedName>
        <fullName evidence="3">Uncharacterized protein</fullName>
    </submittedName>
</protein>
<evidence type="ECO:0000313" key="3">
    <source>
        <dbReference type="EMBL" id="KAB8206327.1"/>
    </source>
</evidence>
<reference evidence="3 4" key="1">
    <citation type="submission" date="2019-04" db="EMBL/GenBank/DDBJ databases">
        <title>Fungal friends and foes A comparative genomics study of 23 Aspergillus species from section Flavi.</title>
        <authorList>
            <consortium name="DOE Joint Genome Institute"/>
            <person name="Kjaerbolling I."/>
            <person name="Vesth T.C."/>
            <person name="Frisvad J.C."/>
            <person name="Nybo J.L."/>
            <person name="Theobald S."/>
            <person name="Kildgaard S."/>
            <person name="Petersen T.I."/>
            <person name="Kuo A."/>
            <person name="Sato A."/>
            <person name="Lyhne E.K."/>
            <person name="Kogle M.E."/>
            <person name="Wiebenga A."/>
            <person name="Kun R.S."/>
            <person name="Lubbers R.J."/>
            <person name="Makela M.R."/>
            <person name="Barry K."/>
            <person name="Chovatia M."/>
            <person name="Clum A."/>
            <person name="Daum C."/>
            <person name="Haridas S."/>
            <person name="He G."/>
            <person name="LaButti K."/>
            <person name="Lipzen A."/>
            <person name="Mondo S."/>
            <person name="Pangilinan J."/>
            <person name="Riley R."/>
            <person name="Salamov A."/>
            <person name="Simmons B.A."/>
            <person name="Magnuson J.K."/>
            <person name="Henrissat B."/>
            <person name="Mortensen U.H."/>
            <person name="Larsen T.O."/>
            <person name="De vries R.P."/>
            <person name="Grigoriev I.V."/>
            <person name="Machida M."/>
            <person name="Baker S.E."/>
            <person name="Andersen M.R."/>
        </authorList>
    </citation>
    <scope>NUCLEOTIDE SEQUENCE [LARGE SCALE GENOMIC DNA]</scope>
    <source>
        <strain evidence="3 4">CBS 117618</strain>
    </source>
</reference>
<keyword evidence="4" id="KW-1185">Reference proteome</keyword>
<dbReference type="VEuPathDB" id="FungiDB:BDV34DRAFT_224670"/>
<proteinExistence type="predicted"/>
<dbReference type="EMBL" id="ML734964">
    <property type="protein sequence ID" value="KAB8206327.1"/>
    <property type="molecule type" value="Genomic_DNA"/>
</dbReference>
<evidence type="ECO:0000256" key="1">
    <source>
        <dbReference type="SAM" id="MobiDB-lite"/>
    </source>
</evidence>
<keyword evidence="2" id="KW-0472">Membrane</keyword>
<feature type="transmembrane region" description="Helical" evidence="2">
    <location>
        <begin position="28"/>
        <end position="47"/>
    </location>
</feature>
<evidence type="ECO:0000313" key="4">
    <source>
        <dbReference type="Proteomes" id="UP000326532"/>
    </source>
</evidence>
<keyword evidence="2" id="KW-1133">Transmembrane helix</keyword>
<evidence type="ECO:0000256" key="2">
    <source>
        <dbReference type="SAM" id="Phobius"/>
    </source>
</evidence>
<gene>
    <name evidence="3" type="ORF">BDV34DRAFT_224670</name>
</gene>
<name>A0A5N6DMR2_ASPPA</name>
<organism evidence="3 4">
    <name type="scientific">Aspergillus parasiticus</name>
    <dbReference type="NCBI Taxonomy" id="5067"/>
    <lineage>
        <taxon>Eukaryota</taxon>
        <taxon>Fungi</taxon>
        <taxon>Dikarya</taxon>
        <taxon>Ascomycota</taxon>
        <taxon>Pezizomycotina</taxon>
        <taxon>Eurotiomycetes</taxon>
        <taxon>Eurotiomycetidae</taxon>
        <taxon>Eurotiales</taxon>
        <taxon>Aspergillaceae</taxon>
        <taxon>Aspergillus</taxon>
        <taxon>Aspergillus subgen. Circumdati</taxon>
    </lineage>
</organism>
<feature type="region of interest" description="Disordered" evidence="1">
    <location>
        <begin position="60"/>
        <end position="88"/>
    </location>
</feature>
<sequence length="160" mass="17997">MAKADGIYVLPHNRHIVVCQKMTLTPEAIIALIALFVACVPGIRFLFSRKPKICQWWSRDRGPEDPENSHPSPATPVEDHLPSLNASDHPPNNIYQLEPIYSFVQRFQCPSRRTSPQRIETGLLFYTQTINTDPLEETEPLANGANGGGILPVIEHHRQP</sequence>
<accession>A0A5N6DMR2</accession>
<dbReference type="AlphaFoldDB" id="A0A5N6DMR2"/>
<dbReference type="Proteomes" id="UP000326532">
    <property type="component" value="Unassembled WGS sequence"/>
</dbReference>